<dbReference type="AlphaFoldDB" id="A0A5C3KMJ0"/>
<evidence type="ECO:0000256" key="7">
    <source>
        <dbReference type="ARBA" id="ARBA00025795"/>
    </source>
</evidence>
<name>A0A5C3KMJ0_COPMA</name>
<evidence type="ECO:0000256" key="6">
    <source>
        <dbReference type="ARBA" id="ARBA00023004"/>
    </source>
</evidence>
<keyword evidence="2 10" id="KW-0575">Peroxidase</keyword>
<dbReference type="PANTHER" id="PTHR33577:SF16">
    <property type="entry name" value="HEME HALOPEROXIDASE FAMILY PROFILE DOMAIN-CONTAINING PROTEIN"/>
    <property type="match status" value="1"/>
</dbReference>
<evidence type="ECO:0000256" key="5">
    <source>
        <dbReference type="ARBA" id="ARBA00023002"/>
    </source>
</evidence>
<dbReference type="InterPro" id="IPR036851">
    <property type="entry name" value="Chloroperoxidase-like_sf"/>
</dbReference>
<keyword evidence="5" id="KW-0560">Oxidoreductase</keyword>
<sequence length="378" mass="41927">MLYWLSVATALITAQSFKASAFPAYASLGGLSQRELDVIVPSLPAVYPPPPPPPPSYTGTKLVHDPDHPWQPQKPGDLRGPCPGLNTLASHGYLPRDGVATPEQLIIAAQEGLNMNNRLARFATYSTFLLDGNIVTNLVSIGGKSNRTGVDPPFPAIVGGMSNHGTFEGDTSMTRADAYFGDNSNFDQERFNQFRNFSYHYGDGYYNLTVAAELRYHLIQQSIATNPEFSMMGFRHLTAYGEATFPATMFVDGRTTGSEEGQLDMDTAESFFKHSRFPVMFHRSNKPRGIEPALDLLAVHPMLPGRNVAGVNSFVADLSMGSTIEYCNMYTQLVNETIRGLYPNPTGVLKRNLKINLRYFYQSLEYDYCIEVFPYGMH</sequence>
<keyword evidence="4" id="KW-0479">Metal-binding</keyword>
<evidence type="ECO:0000256" key="1">
    <source>
        <dbReference type="ARBA" id="ARBA00001970"/>
    </source>
</evidence>
<dbReference type="GO" id="GO:0004601">
    <property type="term" value="F:peroxidase activity"/>
    <property type="evidence" value="ECO:0007669"/>
    <property type="project" value="UniProtKB-KW"/>
</dbReference>
<evidence type="ECO:0000256" key="8">
    <source>
        <dbReference type="SAM" id="SignalP"/>
    </source>
</evidence>
<evidence type="ECO:0000256" key="3">
    <source>
        <dbReference type="ARBA" id="ARBA00022617"/>
    </source>
</evidence>
<dbReference type="OrthoDB" id="407298at2759"/>
<dbReference type="InterPro" id="IPR000028">
    <property type="entry name" value="Chloroperoxidase"/>
</dbReference>
<feature type="signal peptide" evidence="8">
    <location>
        <begin position="1"/>
        <end position="16"/>
    </location>
</feature>
<evidence type="ECO:0000259" key="9">
    <source>
        <dbReference type="PROSITE" id="PS51405"/>
    </source>
</evidence>
<evidence type="ECO:0000256" key="2">
    <source>
        <dbReference type="ARBA" id="ARBA00022559"/>
    </source>
</evidence>
<dbReference type="Pfam" id="PF01328">
    <property type="entry name" value="Peroxidase_2"/>
    <property type="match status" value="1"/>
</dbReference>
<dbReference type="EMBL" id="ML210269">
    <property type="protein sequence ID" value="TFK21406.1"/>
    <property type="molecule type" value="Genomic_DNA"/>
</dbReference>
<proteinExistence type="inferred from homology"/>
<keyword evidence="8" id="KW-0732">Signal</keyword>
<dbReference type="SUPFAM" id="SSF47571">
    <property type="entry name" value="Cloroperoxidase"/>
    <property type="match status" value="1"/>
</dbReference>
<dbReference type="PANTHER" id="PTHR33577">
    <property type="entry name" value="STERIGMATOCYSTIN BIOSYNTHESIS PEROXIDASE STCC-RELATED"/>
    <property type="match status" value="1"/>
</dbReference>
<dbReference type="GO" id="GO:0046872">
    <property type="term" value="F:metal ion binding"/>
    <property type="evidence" value="ECO:0007669"/>
    <property type="project" value="UniProtKB-KW"/>
</dbReference>
<feature type="domain" description="Heme haloperoxidase family profile" evidence="9">
    <location>
        <begin position="66"/>
        <end position="298"/>
    </location>
</feature>
<reference evidence="10 11" key="1">
    <citation type="journal article" date="2019" name="Nat. Ecol. Evol.">
        <title>Megaphylogeny resolves global patterns of mushroom evolution.</title>
        <authorList>
            <person name="Varga T."/>
            <person name="Krizsan K."/>
            <person name="Foldi C."/>
            <person name="Dima B."/>
            <person name="Sanchez-Garcia M."/>
            <person name="Sanchez-Ramirez S."/>
            <person name="Szollosi G.J."/>
            <person name="Szarkandi J.G."/>
            <person name="Papp V."/>
            <person name="Albert L."/>
            <person name="Andreopoulos W."/>
            <person name="Angelini C."/>
            <person name="Antonin V."/>
            <person name="Barry K.W."/>
            <person name="Bougher N.L."/>
            <person name="Buchanan P."/>
            <person name="Buyck B."/>
            <person name="Bense V."/>
            <person name="Catcheside P."/>
            <person name="Chovatia M."/>
            <person name="Cooper J."/>
            <person name="Damon W."/>
            <person name="Desjardin D."/>
            <person name="Finy P."/>
            <person name="Geml J."/>
            <person name="Haridas S."/>
            <person name="Hughes K."/>
            <person name="Justo A."/>
            <person name="Karasinski D."/>
            <person name="Kautmanova I."/>
            <person name="Kiss B."/>
            <person name="Kocsube S."/>
            <person name="Kotiranta H."/>
            <person name="LaButti K.M."/>
            <person name="Lechner B.E."/>
            <person name="Liimatainen K."/>
            <person name="Lipzen A."/>
            <person name="Lukacs Z."/>
            <person name="Mihaltcheva S."/>
            <person name="Morgado L.N."/>
            <person name="Niskanen T."/>
            <person name="Noordeloos M.E."/>
            <person name="Ohm R.A."/>
            <person name="Ortiz-Santana B."/>
            <person name="Ovrebo C."/>
            <person name="Racz N."/>
            <person name="Riley R."/>
            <person name="Savchenko A."/>
            <person name="Shiryaev A."/>
            <person name="Soop K."/>
            <person name="Spirin V."/>
            <person name="Szebenyi C."/>
            <person name="Tomsovsky M."/>
            <person name="Tulloss R.E."/>
            <person name="Uehling J."/>
            <person name="Grigoriev I.V."/>
            <person name="Vagvolgyi C."/>
            <person name="Papp T."/>
            <person name="Martin F.M."/>
            <person name="Miettinen O."/>
            <person name="Hibbett D.S."/>
            <person name="Nagy L.G."/>
        </authorList>
    </citation>
    <scope>NUCLEOTIDE SEQUENCE [LARGE SCALE GENOMIC DNA]</scope>
    <source>
        <strain evidence="10 11">CBS 121175</strain>
    </source>
</reference>
<comment type="cofactor">
    <cofactor evidence="1">
        <name>heme b</name>
        <dbReference type="ChEBI" id="CHEBI:60344"/>
    </cofactor>
</comment>
<keyword evidence="3" id="KW-0349">Heme</keyword>
<gene>
    <name evidence="10" type="ORF">FA15DRAFT_717076</name>
</gene>
<comment type="similarity">
    <text evidence="7">Belongs to the chloroperoxidase family.</text>
</comment>
<evidence type="ECO:0000256" key="4">
    <source>
        <dbReference type="ARBA" id="ARBA00022723"/>
    </source>
</evidence>
<evidence type="ECO:0000313" key="11">
    <source>
        <dbReference type="Proteomes" id="UP000307440"/>
    </source>
</evidence>
<dbReference type="PROSITE" id="PS51405">
    <property type="entry name" value="HEME_HALOPEROXIDASE"/>
    <property type="match status" value="1"/>
</dbReference>
<dbReference type="Gene3D" id="1.10.489.10">
    <property type="entry name" value="Chloroperoxidase-like"/>
    <property type="match status" value="1"/>
</dbReference>
<organism evidence="10 11">
    <name type="scientific">Coprinopsis marcescibilis</name>
    <name type="common">Agaric fungus</name>
    <name type="synonym">Psathyrella marcescibilis</name>
    <dbReference type="NCBI Taxonomy" id="230819"/>
    <lineage>
        <taxon>Eukaryota</taxon>
        <taxon>Fungi</taxon>
        <taxon>Dikarya</taxon>
        <taxon>Basidiomycota</taxon>
        <taxon>Agaricomycotina</taxon>
        <taxon>Agaricomycetes</taxon>
        <taxon>Agaricomycetidae</taxon>
        <taxon>Agaricales</taxon>
        <taxon>Agaricineae</taxon>
        <taxon>Psathyrellaceae</taxon>
        <taxon>Coprinopsis</taxon>
    </lineage>
</organism>
<keyword evidence="11" id="KW-1185">Reference proteome</keyword>
<keyword evidence="6" id="KW-0408">Iron</keyword>
<dbReference type="Proteomes" id="UP000307440">
    <property type="component" value="Unassembled WGS sequence"/>
</dbReference>
<feature type="chain" id="PRO_5022881132" evidence="8">
    <location>
        <begin position="17"/>
        <end position="378"/>
    </location>
</feature>
<evidence type="ECO:0000313" key="10">
    <source>
        <dbReference type="EMBL" id="TFK21406.1"/>
    </source>
</evidence>
<protein>
    <submittedName>
        <fullName evidence="10">Cloroperoxidase</fullName>
    </submittedName>
</protein>
<accession>A0A5C3KMJ0</accession>